<dbReference type="SUPFAM" id="SSF55120">
    <property type="entry name" value="Pseudouridine synthase"/>
    <property type="match status" value="1"/>
</dbReference>
<evidence type="ECO:0000259" key="6">
    <source>
        <dbReference type="Pfam" id="PF01416"/>
    </source>
</evidence>
<dbReference type="EMBL" id="CP117812">
    <property type="protein sequence ID" value="WDE98277.1"/>
    <property type="molecule type" value="Genomic_DNA"/>
</dbReference>
<evidence type="ECO:0000256" key="4">
    <source>
        <dbReference type="HAMAP-Rule" id="MF_00171"/>
    </source>
</evidence>
<comment type="similarity">
    <text evidence="1 4 5">Belongs to the tRNA pseudouridine synthase TruA family.</text>
</comment>
<dbReference type="PANTHER" id="PTHR11142">
    <property type="entry name" value="PSEUDOURIDYLATE SYNTHASE"/>
    <property type="match status" value="1"/>
</dbReference>
<sequence length="276" mass="31248">MNSYKLAIQFDGKNWFGWQSQNDFDAIQEQIEKAIAKLYNYPNIKISGSGRTDAGVHAFGLCASFTEPKSSKFTSDTLRKGINALLPGSIRIRSVLPCESDFHARFSCVGKTYIYFVDNSTTGSPILAPYSWHMRRKLNIDKMRESLKHLEGKHDFSAFTVERKKLTGHAIRTVFKAELVEIGHLVALLFTGDGFLYKMVRSMAGEVVNVGMEFQEPEHTRVALESQERSKAVVTAPAQGLFLGQCYYSQLEMEQALDKDTKDFCLQLLFNFNEQL</sequence>
<dbReference type="InterPro" id="IPR020095">
    <property type="entry name" value="PsdUridine_synth_TruA_C"/>
</dbReference>
<dbReference type="Gene3D" id="3.30.70.660">
    <property type="entry name" value="Pseudouridine synthase I, catalytic domain, C-terminal subdomain"/>
    <property type="match status" value="1"/>
</dbReference>
<dbReference type="HAMAP" id="MF_00171">
    <property type="entry name" value="TruA"/>
    <property type="match status" value="1"/>
</dbReference>
<comment type="caution">
    <text evidence="4">Lacks conserved residue(s) required for the propagation of feature annotation.</text>
</comment>
<comment type="function">
    <text evidence="4">Formation of pseudouridine at positions 38, 39 and 40 in the anticodon stem and loop of transfer RNAs.</text>
</comment>
<dbReference type="Gene3D" id="3.30.70.580">
    <property type="entry name" value="Pseudouridine synthase I, catalytic domain, N-terminal subdomain"/>
    <property type="match status" value="1"/>
</dbReference>
<evidence type="ECO:0000256" key="3">
    <source>
        <dbReference type="ARBA" id="ARBA00023235"/>
    </source>
</evidence>
<feature type="active site" description="Nucleophile" evidence="4">
    <location>
        <position position="53"/>
    </location>
</feature>
<dbReference type="Proteomes" id="UP001214250">
    <property type="component" value="Chromosome 2"/>
</dbReference>
<protein>
    <recommendedName>
        <fullName evidence="4">tRNA pseudouridine synthase A</fullName>
        <ecNumber evidence="4">5.4.99.12</ecNumber>
    </recommendedName>
    <alternativeName>
        <fullName evidence="4">tRNA pseudouridine(38-40) synthase</fullName>
    </alternativeName>
    <alternativeName>
        <fullName evidence="4">tRNA pseudouridylate synthase I</fullName>
    </alternativeName>
    <alternativeName>
        <fullName evidence="4">tRNA-uridine isomerase I</fullName>
    </alternativeName>
</protein>
<evidence type="ECO:0000256" key="1">
    <source>
        <dbReference type="ARBA" id="ARBA00009375"/>
    </source>
</evidence>
<dbReference type="GO" id="GO:0160147">
    <property type="term" value="F:tRNA pseudouridine(38-40) synthase activity"/>
    <property type="evidence" value="ECO:0007669"/>
    <property type="project" value="UniProtKB-EC"/>
</dbReference>
<keyword evidence="8" id="KW-1185">Reference proteome</keyword>
<name>A0ABY7VZI3_9BACT</name>
<organism evidence="7 8">
    <name type="scientific">Lentisphaera profundi</name>
    <dbReference type="NCBI Taxonomy" id="1658616"/>
    <lineage>
        <taxon>Bacteria</taxon>
        <taxon>Pseudomonadati</taxon>
        <taxon>Lentisphaerota</taxon>
        <taxon>Lentisphaeria</taxon>
        <taxon>Lentisphaerales</taxon>
        <taxon>Lentisphaeraceae</taxon>
        <taxon>Lentisphaera</taxon>
    </lineage>
</organism>
<dbReference type="RefSeq" id="WP_274153151.1">
    <property type="nucleotide sequence ID" value="NZ_CP117812.1"/>
</dbReference>
<dbReference type="InterPro" id="IPR020097">
    <property type="entry name" value="PsdUridine_synth_TruA_a/b_dom"/>
</dbReference>
<comment type="catalytic activity">
    <reaction evidence="4 5">
        <text>uridine(38/39/40) in tRNA = pseudouridine(38/39/40) in tRNA</text>
        <dbReference type="Rhea" id="RHEA:22376"/>
        <dbReference type="Rhea" id="RHEA-COMP:10085"/>
        <dbReference type="Rhea" id="RHEA-COMP:10087"/>
        <dbReference type="ChEBI" id="CHEBI:65314"/>
        <dbReference type="ChEBI" id="CHEBI:65315"/>
        <dbReference type="EC" id="5.4.99.12"/>
    </reaction>
</comment>
<dbReference type="PANTHER" id="PTHR11142:SF0">
    <property type="entry name" value="TRNA PSEUDOURIDINE SYNTHASE-LIKE 1"/>
    <property type="match status" value="1"/>
</dbReference>
<dbReference type="EC" id="5.4.99.12" evidence="4"/>
<keyword evidence="3 4" id="KW-0413">Isomerase</keyword>
<dbReference type="InterPro" id="IPR020103">
    <property type="entry name" value="PsdUridine_synth_cat_dom_sf"/>
</dbReference>
<dbReference type="CDD" id="cd02570">
    <property type="entry name" value="PseudoU_synth_EcTruA"/>
    <property type="match status" value="1"/>
</dbReference>
<evidence type="ECO:0000313" key="7">
    <source>
        <dbReference type="EMBL" id="WDE98277.1"/>
    </source>
</evidence>
<evidence type="ECO:0000313" key="8">
    <source>
        <dbReference type="Proteomes" id="UP001214250"/>
    </source>
</evidence>
<dbReference type="NCBIfam" id="TIGR00071">
    <property type="entry name" value="hisT_truA"/>
    <property type="match status" value="1"/>
</dbReference>
<keyword evidence="2 4" id="KW-0819">tRNA processing</keyword>
<dbReference type="PIRSF" id="PIRSF001430">
    <property type="entry name" value="tRNA_psdUrid_synth"/>
    <property type="match status" value="1"/>
</dbReference>
<comment type="subunit">
    <text evidence="4">Homodimer.</text>
</comment>
<dbReference type="Pfam" id="PF01416">
    <property type="entry name" value="PseudoU_synth_1"/>
    <property type="match status" value="2"/>
</dbReference>
<evidence type="ECO:0000256" key="5">
    <source>
        <dbReference type="RuleBase" id="RU003792"/>
    </source>
</evidence>
<feature type="domain" description="Pseudouridine synthase I TruA alpha/beta" evidence="6">
    <location>
        <begin position="148"/>
        <end position="249"/>
    </location>
</feature>
<reference evidence="7 8" key="1">
    <citation type="submission" date="2023-02" db="EMBL/GenBank/DDBJ databases">
        <title>Genome sequence of Lentisphaera profundi SAORIC-696.</title>
        <authorList>
            <person name="Kim e."/>
            <person name="Cho J.-C."/>
            <person name="Choi A."/>
            <person name="Kang I."/>
        </authorList>
    </citation>
    <scope>NUCLEOTIDE SEQUENCE [LARGE SCALE GENOMIC DNA]</scope>
    <source>
        <strain evidence="7 8">SAORIC-696</strain>
    </source>
</reference>
<evidence type="ECO:0000256" key="2">
    <source>
        <dbReference type="ARBA" id="ARBA00022694"/>
    </source>
</evidence>
<dbReference type="InterPro" id="IPR020094">
    <property type="entry name" value="TruA/RsuA/RluB/E/F_N"/>
</dbReference>
<feature type="domain" description="Pseudouridine synthase I TruA alpha/beta" evidence="6">
    <location>
        <begin position="7"/>
        <end position="106"/>
    </location>
</feature>
<feature type="binding site" evidence="4">
    <location>
        <position position="113"/>
    </location>
    <ligand>
        <name>substrate</name>
    </ligand>
</feature>
<proteinExistence type="inferred from homology"/>
<gene>
    <name evidence="4 7" type="primary">truA</name>
    <name evidence="7" type="ORF">PQO03_20895</name>
</gene>
<dbReference type="InterPro" id="IPR001406">
    <property type="entry name" value="PsdUridine_synth_TruA"/>
</dbReference>
<accession>A0ABY7VZI3</accession>